<comment type="caution">
    <text evidence="3">The sequence shown here is derived from an EMBL/GenBank/DDBJ whole genome shotgun (WGS) entry which is preliminary data.</text>
</comment>
<protein>
    <submittedName>
        <fullName evidence="3">Uncharacterized protein</fullName>
    </submittedName>
</protein>
<evidence type="ECO:0000313" key="5">
    <source>
        <dbReference type="Proteomes" id="UP000773850"/>
    </source>
</evidence>
<evidence type="ECO:0000313" key="2">
    <source>
        <dbReference type="EMBL" id="KAF6511147.1"/>
    </source>
</evidence>
<proteinExistence type="predicted"/>
<dbReference type="Pfam" id="PF22282">
    <property type="entry name" value="CydS"/>
    <property type="match status" value="1"/>
</dbReference>
<reference evidence="3 4" key="1">
    <citation type="submission" date="2016-01" db="EMBL/GenBank/DDBJ databases">
        <title>Draft Genome Sequences of Seven Thermophilic Sporeformers Isolated from Foods.</title>
        <authorList>
            <person name="Berendsen E.M."/>
            <person name="Wells-Bennik M.H."/>
            <person name="Krawcyk A.O."/>
            <person name="De Jong A."/>
            <person name="Holsappel S."/>
            <person name="Eijlander R.T."/>
            <person name="Kuipers O.P."/>
        </authorList>
    </citation>
    <scope>NUCLEOTIDE SEQUENCE [LARGE SCALE GENOMIC DNA]</scope>
    <source>
        <strain evidence="3 4">B4109</strain>
    </source>
</reference>
<dbReference type="EMBL" id="LUCS01000027">
    <property type="protein sequence ID" value="KAF6511147.1"/>
    <property type="molecule type" value="Genomic_DNA"/>
</dbReference>
<dbReference type="Proteomes" id="UP000075424">
    <property type="component" value="Unassembled WGS sequence"/>
</dbReference>
<keyword evidence="1" id="KW-0812">Transmembrane</keyword>
<dbReference type="EMBL" id="LQYV01000094">
    <property type="protein sequence ID" value="KYD24712.1"/>
    <property type="molecule type" value="Genomic_DNA"/>
</dbReference>
<sequence>MGRGKRIMQTFLIMYAPMIIVALSIIAAFWAGLKDVHVDK</sequence>
<dbReference type="AlphaFoldDB" id="A0A150MKD0"/>
<evidence type="ECO:0000313" key="4">
    <source>
        <dbReference type="Proteomes" id="UP000075424"/>
    </source>
</evidence>
<name>A0A150MKD0_GEOSE</name>
<organism evidence="3 4">
    <name type="scientific">Geobacillus stearothermophilus</name>
    <name type="common">Bacillus stearothermophilus</name>
    <dbReference type="NCBI Taxonomy" id="1422"/>
    <lineage>
        <taxon>Bacteria</taxon>
        <taxon>Bacillati</taxon>
        <taxon>Bacillota</taxon>
        <taxon>Bacilli</taxon>
        <taxon>Bacillales</taxon>
        <taxon>Anoxybacillaceae</taxon>
        <taxon>Geobacillus</taxon>
    </lineage>
</organism>
<gene>
    <name evidence="3" type="ORF">B4109_0478</name>
    <name evidence="2" type="ORF">GS8_1819</name>
</gene>
<evidence type="ECO:0000256" key="1">
    <source>
        <dbReference type="SAM" id="Phobius"/>
    </source>
</evidence>
<dbReference type="InterPro" id="IPR054381">
    <property type="entry name" value="CydS"/>
</dbReference>
<evidence type="ECO:0000313" key="3">
    <source>
        <dbReference type="EMBL" id="KYD24712.1"/>
    </source>
</evidence>
<keyword evidence="1" id="KW-1133">Transmembrane helix</keyword>
<keyword evidence="1" id="KW-0472">Membrane</keyword>
<accession>A0A150MKD0</accession>
<dbReference type="PATRIC" id="fig|1422.18.peg.449"/>
<feature type="transmembrane region" description="Helical" evidence="1">
    <location>
        <begin position="12"/>
        <end position="33"/>
    </location>
</feature>
<dbReference type="Proteomes" id="UP000773850">
    <property type="component" value="Unassembled WGS sequence"/>
</dbReference>
<reference evidence="2 5" key="2">
    <citation type="submission" date="2016-03" db="EMBL/GenBank/DDBJ databases">
        <title>Spore heat resistance.</title>
        <authorList>
            <person name="Boekhorst J."/>
            <person name="Berendsen E.M."/>
            <person name="Wells-Bennik M.H."/>
            <person name="Kuipers O.P."/>
        </authorList>
    </citation>
    <scope>NUCLEOTIDE SEQUENCE [LARGE SCALE GENOMIC DNA]</scope>
    <source>
        <strain evidence="2 5">GS8</strain>
    </source>
</reference>
<keyword evidence="5" id="KW-1185">Reference proteome</keyword>